<feature type="binding site" evidence="11 15">
    <location>
        <position position="255"/>
    </location>
    <ligand>
        <name>substrate</name>
    </ligand>
</feature>
<feature type="binding site" evidence="11 15">
    <location>
        <position position="258"/>
    </location>
    <ligand>
        <name>substrate</name>
    </ligand>
</feature>
<evidence type="ECO:0000256" key="9">
    <source>
        <dbReference type="ARBA" id="ARBA00023102"/>
    </source>
</evidence>
<feature type="binding site" evidence="11 14">
    <location>
        <position position="124"/>
    </location>
    <ligand>
        <name>NAD(+)</name>
        <dbReference type="ChEBI" id="CHEBI:57540"/>
    </ligand>
</feature>
<dbReference type="PANTHER" id="PTHR21256">
    <property type="entry name" value="HISTIDINOL DEHYDROGENASE HDH"/>
    <property type="match status" value="1"/>
</dbReference>
<dbReference type="SUPFAM" id="SSF53720">
    <property type="entry name" value="ALDH-like"/>
    <property type="match status" value="1"/>
</dbReference>
<feature type="binding site" evidence="11 15">
    <location>
        <position position="233"/>
    </location>
    <ligand>
        <name>substrate</name>
    </ligand>
</feature>
<evidence type="ECO:0000256" key="10">
    <source>
        <dbReference type="ARBA" id="ARBA00049489"/>
    </source>
</evidence>
<dbReference type="EC" id="1.1.1.23" evidence="3 11"/>
<dbReference type="GO" id="GO:0004399">
    <property type="term" value="F:histidinol dehydrogenase activity"/>
    <property type="evidence" value="ECO:0007669"/>
    <property type="project" value="UniProtKB-UniRule"/>
</dbReference>
<comment type="similarity">
    <text evidence="2 11 12 17">Belongs to the histidinol dehydrogenase family.</text>
</comment>
<organism evidence="19 20">
    <name type="scientific">Caldithrix abyssi DSM 13497</name>
    <dbReference type="NCBI Taxonomy" id="880073"/>
    <lineage>
        <taxon>Bacteria</taxon>
        <taxon>Pseudomonadati</taxon>
        <taxon>Calditrichota</taxon>
        <taxon>Calditrichia</taxon>
        <taxon>Calditrichales</taxon>
        <taxon>Calditrichaceae</taxon>
        <taxon>Caldithrix</taxon>
    </lineage>
</organism>
<comment type="cofactor">
    <cofactor evidence="11 16">
        <name>Zn(2+)</name>
        <dbReference type="ChEBI" id="CHEBI:29105"/>
    </cofactor>
    <text evidence="11 16">Binds 1 zinc ion per subunit.</text>
</comment>
<evidence type="ECO:0000256" key="11">
    <source>
        <dbReference type="HAMAP-Rule" id="MF_01024"/>
    </source>
</evidence>
<dbReference type="GO" id="GO:0000105">
    <property type="term" value="P:L-histidine biosynthetic process"/>
    <property type="evidence" value="ECO:0007669"/>
    <property type="project" value="UniProtKB-UniRule"/>
</dbReference>
<feature type="binding site" evidence="11 15">
    <location>
        <position position="415"/>
    </location>
    <ligand>
        <name>substrate</name>
    </ligand>
</feature>
<keyword evidence="6 11" id="KW-0862">Zinc</keyword>
<dbReference type="Proteomes" id="UP000004671">
    <property type="component" value="Chromosome"/>
</dbReference>
<dbReference type="PaxDb" id="880073-Calab_3458"/>
<evidence type="ECO:0000256" key="2">
    <source>
        <dbReference type="ARBA" id="ARBA00010178"/>
    </source>
</evidence>
<sequence>MEVFKYPAKEQWPELLKRPQTDQEELRQKVVQIINNVKTQGDQTLIQFARHYDKVELDSVTVSEEEWAQASDSLSLKLKEAIDVARSNIEKFHRSQKPIENYIETSPGVWCWRKAVPIEKVGLYIPGGTAPLISTFLMLAVPASLAGCREIVVCTPPNKEASVHPAILHIARSLGITKVFKAGGAQAIAAMAYGTESIPSVYKIFGPGNRFVTMAKQLVSMDGVGIDLPAGPSEVTVIADHTANADFIAADLLSQAEHGIDSQVMLILTDETLISKVQQALEQQLQTLPRAKTARLAFQNSRIFLVENSAQAIELSNAYAPEHLIIVTEDAEELAEKVVNAGSVFIGPWTPEAAGDYASGTNHTLPTHGYAFSYSGVSLESFMKVISFQKISESGLRAIGRAIMELAEAEGLEAHRRAVTIRLDKISKLLAKDNKNGEGNDV</sequence>
<evidence type="ECO:0000256" key="7">
    <source>
        <dbReference type="ARBA" id="ARBA00023002"/>
    </source>
</evidence>
<evidence type="ECO:0000256" key="15">
    <source>
        <dbReference type="PIRSR" id="PIRSR000099-3"/>
    </source>
</evidence>
<dbReference type="PIRSF" id="PIRSF000099">
    <property type="entry name" value="Histidinol_dh"/>
    <property type="match status" value="1"/>
</dbReference>
<evidence type="ECO:0000256" key="14">
    <source>
        <dbReference type="PIRSR" id="PIRSR000099-2"/>
    </source>
</evidence>
<evidence type="ECO:0000256" key="17">
    <source>
        <dbReference type="RuleBase" id="RU004175"/>
    </source>
</evidence>
<dbReference type="NCBIfam" id="TIGR00069">
    <property type="entry name" value="hisD"/>
    <property type="match status" value="1"/>
</dbReference>
<dbReference type="EMBL" id="CP018099">
    <property type="protein sequence ID" value="APF19130.1"/>
    <property type="molecule type" value="Genomic_DNA"/>
</dbReference>
<accession>H1XWT1</accession>
<evidence type="ECO:0000313" key="21">
    <source>
        <dbReference type="Proteomes" id="UP000183868"/>
    </source>
</evidence>
<dbReference type="PRINTS" id="PR00083">
    <property type="entry name" value="HOLDHDRGNASE"/>
</dbReference>
<evidence type="ECO:0000313" key="19">
    <source>
        <dbReference type="EMBL" id="EHO43057.1"/>
    </source>
</evidence>
<keyword evidence="4 11" id="KW-0028">Amino-acid biosynthesis</keyword>
<dbReference type="eggNOG" id="COG0141">
    <property type="taxonomic scope" value="Bacteria"/>
</dbReference>
<evidence type="ECO:0000256" key="5">
    <source>
        <dbReference type="ARBA" id="ARBA00022723"/>
    </source>
</evidence>
<dbReference type="InParanoid" id="H1XWT1"/>
<dbReference type="EMBL" id="CM001402">
    <property type="protein sequence ID" value="EHO43057.1"/>
    <property type="molecule type" value="Genomic_DNA"/>
</dbReference>
<dbReference type="PANTHER" id="PTHR21256:SF2">
    <property type="entry name" value="HISTIDINE BIOSYNTHESIS TRIFUNCTIONAL PROTEIN"/>
    <property type="match status" value="1"/>
</dbReference>
<reference evidence="19 20" key="1">
    <citation type="submission" date="2011-09" db="EMBL/GenBank/DDBJ databases">
        <title>The permanent draft genome of Caldithrix abyssi DSM 13497.</title>
        <authorList>
            <consortium name="US DOE Joint Genome Institute (JGI-PGF)"/>
            <person name="Lucas S."/>
            <person name="Han J."/>
            <person name="Lapidus A."/>
            <person name="Bruce D."/>
            <person name="Goodwin L."/>
            <person name="Pitluck S."/>
            <person name="Peters L."/>
            <person name="Kyrpides N."/>
            <person name="Mavromatis K."/>
            <person name="Ivanova N."/>
            <person name="Mikhailova N."/>
            <person name="Chertkov O."/>
            <person name="Detter J.C."/>
            <person name="Tapia R."/>
            <person name="Han C."/>
            <person name="Land M."/>
            <person name="Hauser L."/>
            <person name="Markowitz V."/>
            <person name="Cheng J.-F."/>
            <person name="Hugenholtz P."/>
            <person name="Woyke T."/>
            <person name="Wu D."/>
            <person name="Spring S."/>
            <person name="Brambilla E."/>
            <person name="Klenk H.-P."/>
            <person name="Eisen J.A."/>
        </authorList>
    </citation>
    <scope>NUCLEOTIDE SEQUENCE [LARGE SCALE GENOMIC DNA]</scope>
    <source>
        <strain evidence="19 20">DSM 13497</strain>
    </source>
</reference>
<feature type="binding site" evidence="11 15">
    <location>
        <position position="410"/>
    </location>
    <ligand>
        <name>substrate</name>
    </ligand>
</feature>
<feature type="binding site" evidence="11 16">
    <location>
        <position position="415"/>
    </location>
    <ligand>
        <name>Zn(2+)</name>
        <dbReference type="ChEBI" id="CHEBI:29105"/>
    </ligand>
</feature>
<evidence type="ECO:0000256" key="13">
    <source>
        <dbReference type="PIRSR" id="PIRSR000099-1"/>
    </source>
</evidence>
<keyword evidence="5 11" id="KW-0479">Metal-binding</keyword>
<feature type="binding site" evidence="11 15">
    <location>
        <position position="356"/>
    </location>
    <ligand>
        <name>substrate</name>
    </ligand>
</feature>
<evidence type="ECO:0000256" key="4">
    <source>
        <dbReference type="ARBA" id="ARBA00022605"/>
    </source>
</evidence>
<feature type="active site" description="Proton acceptor" evidence="11 13">
    <location>
        <position position="323"/>
    </location>
</feature>
<evidence type="ECO:0000256" key="8">
    <source>
        <dbReference type="ARBA" id="ARBA00023027"/>
    </source>
</evidence>
<dbReference type="AlphaFoldDB" id="H1XWT1"/>
<dbReference type="RefSeq" id="WP_006930521.1">
    <property type="nucleotide sequence ID" value="NZ_CM001402.1"/>
</dbReference>
<dbReference type="PROSITE" id="PS00611">
    <property type="entry name" value="HISOL_DEHYDROGENASE"/>
    <property type="match status" value="1"/>
</dbReference>
<comment type="function">
    <text evidence="11">Catalyzes the sequential NAD-dependent oxidations of L-histidinol to L-histidinaldehyde and then to L-histidine.</text>
</comment>
<evidence type="ECO:0000256" key="6">
    <source>
        <dbReference type="ARBA" id="ARBA00022833"/>
    </source>
</evidence>
<feature type="binding site" evidence="11 16">
    <location>
        <position position="258"/>
    </location>
    <ligand>
        <name>Zn(2+)</name>
        <dbReference type="ChEBI" id="CHEBI:29105"/>
    </ligand>
</feature>
<dbReference type="STRING" id="880073.Cabys_2381"/>
<dbReference type="CDD" id="cd06572">
    <property type="entry name" value="Histidinol_dh"/>
    <property type="match status" value="1"/>
</dbReference>
<keyword evidence="8 11" id="KW-0520">NAD</keyword>
<evidence type="ECO:0000256" key="12">
    <source>
        <dbReference type="PIRNR" id="PIRNR000099"/>
    </source>
</evidence>
<dbReference type="HAMAP" id="MF_01024">
    <property type="entry name" value="HisD"/>
    <property type="match status" value="1"/>
</dbReference>
<dbReference type="HOGENOM" id="CLU_006732_3_0_0"/>
<dbReference type="Proteomes" id="UP000183868">
    <property type="component" value="Chromosome"/>
</dbReference>
<comment type="catalytic activity">
    <reaction evidence="10 11">
        <text>L-histidinol + 2 NAD(+) + H2O = L-histidine + 2 NADH + 3 H(+)</text>
        <dbReference type="Rhea" id="RHEA:20641"/>
        <dbReference type="ChEBI" id="CHEBI:15377"/>
        <dbReference type="ChEBI" id="CHEBI:15378"/>
        <dbReference type="ChEBI" id="CHEBI:57540"/>
        <dbReference type="ChEBI" id="CHEBI:57595"/>
        <dbReference type="ChEBI" id="CHEBI:57699"/>
        <dbReference type="ChEBI" id="CHEBI:57945"/>
        <dbReference type="EC" id="1.1.1.23"/>
    </reaction>
</comment>
<dbReference type="FunFam" id="3.40.50.1980:FF:000001">
    <property type="entry name" value="Histidinol dehydrogenase"/>
    <property type="match status" value="1"/>
</dbReference>
<keyword evidence="20" id="KW-1185">Reference proteome</keyword>
<gene>
    <name evidence="11 18" type="primary">hisD</name>
    <name evidence="18" type="ORF">Cabys_2381</name>
    <name evidence="19" type="ORF">Calab_3458</name>
</gene>
<dbReference type="FunCoup" id="H1XWT1">
    <property type="interactions" value="555"/>
</dbReference>
<feature type="binding site" evidence="11 14">
    <location>
        <position position="209"/>
    </location>
    <ligand>
        <name>NAD(+)</name>
        <dbReference type="ChEBI" id="CHEBI:57540"/>
    </ligand>
</feature>
<dbReference type="InterPro" id="IPR001692">
    <property type="entry name" value="Histidinol_DH_CS"/>
</dbReference>
<dbReference type="Pfam" id="PF00815">
    <property type="entry name" value="Histidinol_dh"/>
    <property type="match status" value="1"/>
</dbReference>
<dbReference type="OrthoDB" id="9805269at2"/>
<feature type="binding site" evidence="11 16">
    <location>
        <position position="356"/>
    </location>
    <ligand>
        <name>Zn(2+)</name>
        <dbReference type="ChEBI" id="CHEBI:29105"/>
    </ligand>
</feature>
<dbReference type="FunFam" id="1.20.5.1300:FF:000002">
    <property type="entry name" value="Histidinol dehydrogenase, chloroplastic"/>
    <property type="match status" value="1"/>
</dbReference>
<proteinExistence type="inferred from homology"/>
<dbReference type="InterPro" id="IPR012131">
    <property type="entry name" value="Hstdl_DH"/>
</dbReference>
<dbReference type="InterPro" id="IPR022695">
    <property type="entry name" value="Histidinol_DH_monofunct"/>
</dbReference>
<dbReference type="GO" id="GO:0051287">
    <property type="term" value="F:NAD binding"/>
    <property type="evidence" value="ECO:0007669"/>
    <property type="project" value="InterPro"/>
</dbReference>
<evidence type="ECO:0000313" key="18">
    <source>
        <dbReference type="EMBL" id="APF19130.1"/>
    </source>
</evidence>
<dbReference type="Gene3D" id="1.20.5.1300">
    <property type="match status" value="1"/>
</dbReference>
<name>H1XWT1_CALAY</name>
<dbReference type="KEGG" id="caby:Cabys_2381"/>
<feature type="binding site" evidence="11 16">
    <location>
        <position position="255"/>
    </location>
    <ligand>
        <name>Zn(2+)</name>
        <dbReference type="ChEBI" id="CHEBI:29105"/>
    </ligand>
</feature>
<comment type="pathway">
    <text evidence="1 11">Amino-acid biosynthesis; L-histidine biosynthesis; L-histidine from 5-phospho-alpha-D-ribose 1-diphosphate: step 9/9.</text>
</comment>
<evidence type="ECO:0000313" key="20">
    <source>
        <dbReference type="Proteomes" id="UP000004671"/>
    </source>
</evidence>
<dbReference type="GO" id="GO:0005829">
    <property type="term" value="C:cytosol"/>
    <property type="evidence" value="ECO:0007669"/>
    <property type="project" value="TreeGrafter"/>
</dbReference>
<feature type="binding site" evidence="11 14">
    <location>
        <position position="186"/>
    </location>
    <ligand>
        <name>NAD(+)</name>
        <dbReference type="ChEBI" id="CHEBI:57540"/>
    </ligand>
</feature>
<keyword evidence="9 11" id="KW-0368">Histidine biosynthesis</keyword>
<evidence type="ECO:0000256" key="1">
    <source>
        <dbReference type="ARBA" id="ARBA00004940"/>
    </source>
</evidence>
<dbReference type="InterPro" id="IPR016161">
    <property type="entry name" value="Ald_DH/histidinol_DH"/>
</dbReference>
<dbReference type="GO" id="GO:0008270">
    <property type="term" value="F:zinc ion binding"/>
    <property type="evidence" value="ECO:0007669"/>
    <property type="project" value="UniProtKB-UniRule"/>
</dbReference>
<dbReference type="UniPathway" id="UPA00031">
    <property type="reaction ID" value="UER00014"/>
</dbReference>
<feature type="binding site" evidence="11 15">
    <location>
        <position position="323"/>
    </location>
    <ligand>
        <name>substrate</name>
    </ligand>
</feature>
<evidence type="ECO:0000256" key="3">
    <source>
        <dbReference type="ARBA" id="ARBA00012965"/>
    </source>
</evidence>
<feature type="active site" description="Proton acceptor" evidence="11 13">
    <location>
        <position position="322"/>
    </location>
</feature>
<keyword evidence="7 11" id="KW-0560">Oxidoreductase</keyword>
<dbReference type="Gene3D" id="3.40.50.1980">
    <property type="entry name" value="Nitrogenase molybdenum iron protein domain"/>
    <property type="match status" value="2"/>
</dbReference>
<reference evidence="18 21" key="2">
    <citation type="submission" date="2016-11" db="EMBL/GenBank/DDBJ databases">
        <title>Genomic analysis of Caldithrix abyssi and proposal of a novel bacterial phylum Caldithrichaeota.</title>
        <authorList>
            <person name="Kublanov I."/>
            <person name="Sigalova O."/>
            <person name="Gavrilov S."/>
            <person name="Lebedinsky A."/>
            <person name="Ivanova N."/>
            <person name="Daum C."/>
            <person name="Reddy T."/>
            <person name="Klenk H.P."/>
            <person name="Goker M."/>
            <person name="Reva O."/>
            <person name="Miroshnichenko M."/>
            <person name="Kyprides N."/>
            <person name="Woyke T."/>
            <person name="Gelfand M."/>
        </authorList>
    </citation>
    <scope>NUCLEOTIDE SEQUENCE [LARGE SCALE GENOMIC DNA]</scope>
    <source>
        <strain evidence="18 21">LF13</strain>
    </source>
</reference>
<protein>
    <recommendedName>
        <fullName evidence="3 11">Histidinol dehydrogenase</fullName>
        <shortName evidence="11">HDH</shortName>
        <ecNumber evidence="3 11">1.1.1.23</ecNumber>
    </recommendedName>
</protein>
<evidence type="ECO:0000256" key="16">
    <source>
        <dbReference type="PIRSR" id="PIRSR000099-4"/>
    </source>
</evidence>